<organism evidence="1 2">
    <name type="scientific">Cercopithifilaria johnstoni</name>
    <dbReference type="NCBI Taxonomy" id="2874296"/>
    <lineage>
        <taxon>Eukaryota</taxon>
        <taxon>Metazoa</taxon>
        <taxon>Ecdysozoa</taxon>
        <taxon>Nematoda</taxon>
        <taxon>Chromadorea</taxon>
        <taxon>Rhabditida</taxon>
        <taxon>Spirurina</taxon>
        <taxon>Spiruromorpha</taxon>
        <taxon>Filarioidea</taxon>
        <taxon>Onchocercidae</taxon>
        <taxon>Cercopithifilaria</taxon>
    </lineage>
</organism>
<evidence type="ECO:0000313" key="2">
    <source>
        <dbReference type="Proteomes" id="UP000746747"/>
    </source>
</evidence>
<dbReference type="PANTHER" id="PTHR31094:SF2">
    <property type="entry name" value="RIKEN CDNA 2310061I04 GENE"/>
    <property type="match status" value="1"/>
</dbReference>
<reference evidence="1" key="1">
    <citation type="submission" date="2021-09" db="EMBL/GenBank/DDBJ databases">
        <authorList>
            <consortium name="Pathogen Informatics"/>
        </authorList>
    </citation>
    <scope>NUCLEOTIDE SEQUENCE</scope>
</reference>
<protein>
    <submittedName>
        <fullName evidence="1">Uncharacterized protein</fullName>
    </submittedName>
</protein>
<dbReference type="AlphaFoldDB" id="A0A8J2M5M9"/>
<dbReference type="Proteomes" id="UP000746747">
    <property type="component" value="Unassembled WGS sequence"/>
</dbReference>
<proteinExistence type="predicted"/>
<dbReference type="PANTHER" id="PTHR31094">
    <property type="entry name" value="RIKEN CDNA 2310061I04 GENE"/>
    <property type="match status" value="1"/>
</dbReference>
<keyword evidence="2" id="KW-1185">Reference proteome</keyword>
<comment type="caution">
    <text evidence="1">The sequence shown here is derived from an EMBL/GenBank/DDBJ whole genome shotgun (WGS) entry which is preliminary data.</text>
</comment>
<dbReference type="Pfam" id="PF10184">
    <property type="entry name" value="DUF2358"/>
    <property type="match status" value="1"/>
</dbReference>
<dbReference type="OrthoDB" id="44820at2759"/>
<dbReference type="InterPro" id="IPR018790">
    <property type="entry name" value="DUF2358"/>
</dbReference>
<accession>A0A8J2M5M9</accession>
<sequence>MLWKQFVYPRSVIVCPRNCNSLVSVRTILLSYFYRRSPMYYYCRPYRRPILPFLDSARYMHDSFSKNPSTSAGLRVTNEERLPTKEQLFYVDLLTDVLVPGFLSNHKEFFKFMKLCTKDIVYDDSIFNQHTQGIERFVRRVSLSKLYFGAMQSASKFEKLGSCIYENSDVVVVLWRMMTIKLYHQQTDTVEGALDIHLDENGRIYKINNRPITRNDNEDASILSKLKESAKTGNGEALVTTVQMRTILRYLLHLAAPSSTYFLVSRAYNNGKGSRGPEMFQLEHVRKRIEMTAPQFFRERPDYTFYRPDVVYRDEIFHMTIMGRDKLMAYFGSISVICLFCFPHIEMEVLNILPISEDGTVRLRWRIKHISFIRSLLNPMLFKYEYRIKRLKWYDGLTVFYVGEDGLVYRVVTRRTIDDEQKSPQANRLADLAQKVGVLPKGSTAFVTNSVRNDALLAKQVPK</sequence>
<gene>
    <name evidence="1" type="ORF">CJOHNSTONI_LOCUS6239</name>
</gene>
<evidence type="ECO:0000313" key="1">
    <source>
        <dbReference type="EMBL" id="CAG9536304.1"/>
    </source>
</evidence>
<name>A0A8J2M5M9_9BILA</name>
<dbReference type="EMBL" id="CAKAEH010001441">
    <property type="protein sequence ID" value="CAG9536304.1"/>
    <property type="molecule type" value="Genomic_DNA"/>
</dbReference>